<comment type="catalytic activity">
    <reaction evidence="8">
        <text>an all-trans-polyprenyl diphosphate + 1,4-dihydroxy-2-naphthoate + H(+) = a 2-demethylmenaquinol + CO2 + diphosphate</text>
        <dbReference type="Rhea" id="RHEA:26478"/>
        <dbReference type="Rhea" id="RHEA-COMP:9563"/>
        <dbReference type="Rhea" id="RHEA-COMP:9564"/>
        <dbReference type="ChEBI" id="CHEBI:11173"/>
        <dbReference type="ChEBI" id="CHEBI:15378"/>
        <dbReference type="ChEBI" id="CHEBI:16526"/>
        <dbReference type="ChEBI" id="CHEBI:33019"/>
        <dbReference type="ChEBI" id="CHEBI:55437"/>
        <dbReference type="ChEBI" id="CHEBI:58914"/>
        <dbReference type="EC" id="2.5.1.74"/>
    </reaction>
</comment>
<evidence type="ECO:0000256" key="9">
    <source>
        <dbReference type="NCBIfam" id="TIGR00751"/>
    </source>
</evidence>
<comment type="function">
    <text evidence="8">Conversion of 1,4-dihydroxy-2-naphthoate (DHNA) to demethylmenaquinone (DMK).</text>
</comment>
<dbReference type="HAMAP" id="MF_01937">
    <property type="entry name" value="MenA_1"/>
    <property type="match status" value="1"/>
</dbReference>
<gene>
    <name evidence="8" type="primary">menA</name>
    <name evidence="10" type="ORF">CYJ95_11780</name>
</gene>
<keyword evidence="2 8" id="KW-0474">Menaquinone biosynthesis</keyword>
<keyword evidence="7 8" id="KW-0472">Membrane</keyword>
<evidence type="ECO:0000256" key="6">
    <source>
        <dbReference type="ARBA" id="ARBA00022989"/>
    </source>
</evidence>
<comment type="subcellular location">
    <subcellularLocation>
        <location evidence="8">Cell membrane</location>
        <topology evidence="8">Multi-pass membrane protein</topology>
    </subcellularLocation>
    <subcellularLocation>
        <location evidence="1">Membrane</location>
        <topology evidence="1">Multi-pass membrane protein</topology>
    </subcellularLocation>
</comment>
<sequence>MAATLSQWVAAARLRTLPMAIAPVIVGSAAAAELGSFHLGAALLALVVSLALQIGVNYANDYSDGIRGTDDERVGPFRLTVSGLVPAARVKQAAFAFFGLAGLAGLGLILLSGHWWFLLVGVACVLAAWFYTGGKRPYGYLGLGEVFVFVFFGLVAVLGTTYTQADTVSGLAWAGAISCGLISTALLMANNIRDIPTDREVGKMTLAARLGDGPARASYGVMLAVALLLPLFWVAVHPGLLLVPIGGLLAIRPIRTVLRADDRRALIPVLRATGVIGIVYAITFTLGALL</sequence>
<evidence type="ECO:0000256" key="7">
    <source>
        <dbReference type="ARBA" id="ARBA00023136"/>
    </source>
</evidence>
<keyword evidence="4 8" id="KW-0808">Transferase</keyword>
<protein>
    <recommendedName>
        <fullName evidence="8 9">1,4-dihydroxy-2-naphthoate octaprenyltransferase</fullName>
        <shortName evidence="8">DHNA-octaprenyltransferase</shortName>
        <ecNumber evidence="8 9">2.5.1.74</ecNumber>
    </recommendedName>
</protein>
<feature type="transmembrane region" description="Helical" evidence="8">
    <location>
        <begin position="270"/>
        <end position="289"/>
    </location>
</feature>
<evidence type="ECO:0000256" key="2">
    <source>
        <dbReference type="ARBA" id="ARBA00022428"/>
    </source>
</evidence>
<feature type="transmembrane region" description="Helical" evidence="8">
    <location>
        <begin position="93"/>
        <end position="109"/>
    </location>
</feature>
<name>A0AAX0VHE4_MICLU</name>
<dbReference type="PANTHER" id="PTHR13929">
    <property type="entry name" value="1,4-DIHYDROXY-2-NAPHTHOATE OCTAPRENYLTRANSFERASE"/>
    <property type="match status" value="1"/>
</dbReference>
<evidence type="ECO:0000313" key="10">
    <source>
        <dbReference type="EMBL" id="PKZ79570.1"/>
    </source>
</evidence>
<keyword evidence="3 8" id="KW-1003">Cell membrane</keyword>
<dbReference type="PANTHER" id="PTHR13929:SF0">
    <property type="entry name" value="UBIA PRENYLTRANSFERASE DOMAIN-CONTAINING PROTEIN 1"/>
    <property type="match status" value="1"/>
</dbReference>
<dbReference type="CDD" id="cd13962">
    <property type="entry name" value="PT_UbiA_UBIAD1"/>
    <property type="match status" value="1"/>
</dbReference>
<evidence type="ECO:0000256" key="1">
    <source>
        <dbReference type="ARBA" id="ARBA00004141"/>
    </source>
</evidence>
<dbReference type="InterPro" id="IPR004657">
    <property type="entry name" value="MenA"/>
</dbReference>
<evidence type="ECO:0000256" key="3">
    <source>
        <dbReference type="ARBA" id="ARBA00022475"/>
    </source>
</evidence>
<evidence type="ECO:0000256" key="4">
    <source>
        <dbReference type="ARBA" id="ARBA00022679"/>
    </source>
</evidence>
<keyword evidence="5 8" id="KW-0812">Transmembrane</keyword>
<dbReference type="InterPro" id="IPR026046">
    <property type="entry name" value="UBIAD1"/>
</dbReference>
<organism evidence="10 11">
    <name type="scientific">Micrococcus luteus</name>
    <name type="common">Micrococcus lysodeikticus</name>
    <dbReference type="NCBI Taxonomy" id="1270"/>
    <lineage>
        <taxon>Bacteria</taxon>
        <taxon>Bacillati</taxon>
        <taxon>Actinomycetota</taxon>
        <taxon>Actinomycetes</taxon>
        <taxon>Micrococcales</taxon>
        <taxon>Micrococcaceae</taxon>
        <taxon>Micrococcus</taxon>
    </lineage>
</organism>
<dbReference type="AlphaFoldDB" id="A0AAX0VHE4"/>
<dbReference type="Pfam" id="PF01040">
    <property type="entry name" value="UbiA"/>
    <property type="match status" value="1"/>
</dbReference>
<feature type="transmembrane region" description="Helical" evidence="8">
    <location>
        <begin position="138"/>
        <end position="159"/>
    </location>
</feature>
<feature type="transmembrane region" description="Helical" evidence="8">
    <location>
        <begin position="41"/>
        <end position="59"/>
    </location>
</feature>
<evidence type="ECO:0000256" key="8">
    <source>
        <dbReference type="HAMAP-Rule" id="MF_01937"/>
    </source>
</evidence>
<dbReference type="GO" id="GO:0042371">
    <property type="term" value="P:vitamin K biosynthetic process"/>
    <property type="evidence" value="ECO:0007669"/>
    <property type="project" value="TreeGrafter"/>
</dbReference>
<reference evidence="10 11" key="1">
    <citation type="submission" date="2017-12" db="EMBL/GenBank/DDBJ databases">
        <title>Phylogenetic diversity of female urinary microbiome.</title>
        <authorList>
            <person name="Thomas-White K."/>
            <person name="Wolfe A.J."/>
        </authorList>
    </citation>
    <scope>NUCLEOTIDE SEQUENCE [LARGE SCALE GENOMIC DNA]</scope>
    <source>
        <strain evidence="10 11">UMB0038</strain>
    </source>
</reference>
<dbReference type="RefSeq" id="WP_101966210.1">
    <property type="nucleotide sequence ID" value="NZ_JBIRZI010000003.1"/>
</dbReference>
<dbReference type="Proteomes" id="UP000234847">
    <property type="component" value="Unassembled WGS sequence"/>
</dbReference>
<proteinExistence type="inferred from homology"/>
<dbReference type="GO" id="GO:0046428">
    <property type="term" value="F:1,4-dihydroxy-2-naphthoate polyprenyltransferase activity"/>
    <property type="evidence" value="ECO:0007669"/>
    <property type="project" value="UniProtKB-UniRule"/>
</dbReference>
<feature type="transmembrane region" description="Helical" evidence="8">
    <location>
        <begin position="239"/>
        <end position="258"/>
    </location>
</feature>
<dbReference type="EMBL" id="PKJT01000019">
    <property type="protein sequence ID" value="PKZ79570.1"/>
    <property type="molecule type" value="Genomic_DNA"/>
</dbReference>
<comment type="similarity">
    <text evidence="8">Belongs to the MenA family. Type 1 subfamily.</text>
</comment>
<dbReference type="Gene3D" id="1.10.357.140">
    <property type="entry name" value="UbiA prenyltransferase"/>
    <property type="match status" value="1"/>
</dbReference>
<dbReference type="GO" id="GO:0009234">
    <property type="term" value="P:menaquinone biosynthetic process"/>
    <property type="evidence" value="ECO:0007669"/>
    <property type="project" value="UniProtKB-UniRule"/>
</dbReference>
<dbReference type="NCBIfam" id="NF004751">
    <property type="entry name" value="PRK06080.1-3"/>
    <property type="match status" value="1"/>
</dbReference>
<dbReference type="InterPro" id="IPR000537">
    <property type="entry name" value="UbiA_prenyltransferase"/>
</dbReference>
<dbReference type="InterPro" id="IPR044878">
    <property type="entry name" value="UbiA_sf"/>
</dbReference>
<dbReference type="GO" id="GO:0005886">
    <property type="term" value="C:plasma membrane"/>
    <property type="evidence" value="ECO:0007669"/>
    <property type="project" value="UniProtKB-SubCell"/>
</dbReference>
<comment type="pathway">
    <text evidence="8">Quinol/quinone metabolism; menaquinone biosynthesis; menaquinol from 1,4-dihydroxy-2-naphthoate: step 1/2.</text>
</comment>
<evidence type="ECO:0000256" key="5">
    <source>
        <dbReference type="ARBA" id="ARBA00022692"/>
    </source>
</evidence>
<feature type="transmembrane region" description="Helical" evidence="8">
    <location>
        <begin position="171"/>
        <end position="192"/>
    </location>
</feature>
<comment type="caution">
    <text evidence="10">The sequence shown here is derived from an EMBL/GenBank/DDBJ whole genome shotgun (WGS) entry which is preliminary data.</text>
</comment>
<dbReference type="PIRSF" id="PIRSF005355">
    <property type="entry name" value="UBIAD1"/>
    <property type="match status" value="1"/>
</dbReference>
<evidence type="ECO:0000313" key="11">
    <source>
        <dbReference type="Proteomes" id="UP000234847"/>
    </source>
</evidence>
<accession>A0AAX0VHE4</accession>
<dbReference type="EC" id="2.5.1.74" evidence="8 9"/>
<dbReference type="NCBIfam" id="TIGR00751">
    <property type="entry name" value="menA"/>
    <property type="match status" value="1"/>
</dbReference>
<keyword evidence="6 8" id="KW-1133">Transmembrane helix</keyword>